<dbReference type="Gene3D" id="3.10.10.10">
    <property type="entry name" value="HIV Type 1 Reverse Transcriptase, subunit A, domain 1"/>
    <property type="match status" value="1"/>
</dbReference>
<organism evidence="1 2">
    <name type="scientific">Trifolium medium</name>
    <dbReference type="NCBI Taxonomy" id="97028"/>
    <lineage>
        <taxon>Eukaryota</taxon>
        <taxon>Viridiplantae</taxon>
        <taxon>Streptophyta</taxon>
        <taxon>Embryophyta</taxon>
        <taxon>Tracheophyta</taxon>
        <taxon>Spermatophyta</taxon>
        <taxon>Magnoliopsida</taxon>
        <taxon>eudicotyledons</taxon>
        <taxon>Gunneridae</taxon>
        <taxon>Pentapetalae</taxon>
        <taxon>rosids</taxon>
        <taxon>fabids</taxon>
        <taxon>Fabales</taxon>
        <taxon>Fabaceae</taxon>
        <taxon>Papilionoideae</taxon>
        <taxon>50 kb inversion clade</taxon>
        <taxon>NPAAA clade</taxon>
        <taxon>Hologalegina</taxon>
        <taxon>IRL clade</taxon>
        <taxon>Trifolieae</taxon>
        <taxon>Trifolium</taxon>
    </lineage>
</organism>
<name>A0A392QA55_9FABA</name>
<comment type="caution">
    <text evidence="1">The sequence shown here is derived from an EMBL/GenBank/DDBJ whole genome shotgun (WGS) entry which is preliminary data.</text>
</comment>
<feature type="non-terminal residue" evidence="1">
    <location>
        <position position="204"/>
    </location>
</feature>
<dbReference type="InterPro" id="IPR043502">
    <property type="entry name" value="DNA/RNA_pol_sf"/>
</dbReference>
<keyword evidence="2" id="KW-1185">Reference proteome</keyword>
<dbReference type="PANTHER" id="PTHR24559:SF444">
    <property type="entry name" value="REVERSE TRANSCRIPTASE DOMAIN-CONTAINING PROTEIN"/>
    <property type="match status" value="1"/>
</dbReference>
<dbReference type="PANTHER" id="PTHR24559">
    <property type="entry name" value="TRANSPOSON TY3-I GAG-POL POLYPROTEIN"/>
    <property type="match status" value="1"/>
</dbReference>
<protein>
    <recommendedName>
        <fullName evidence="3">Reverse transcriptase domain-containing protein</fullName>
    </recommendedName>
</protein>
<dbReference type="SUPFAM" id="SSF56672">
    <property type="entry name" value="DNA/RNA polymerases"/>
    <property type="match status" value="1"/>
</dbReference>
<reference evidence="1 2" key="1">
    <citation type="journal article" date="2018" name="Front. Plant Sci.">
        <title>Red Clover (Trifolium pratense) and Zigzag Clover (T. medium) - A Picture of Genomic Similarities and Differences.</title>
        <authorList>
            <person name="Dluhosova J."/>
            <person name="Istvanek J."/>
            <person name="Nedelnik J."/>
            <person name="Repkova J."/>
        </authorList>
    </citation>
    <scope>NUCLEOTIDE SEQUENCE [LARGE SCALE GENOMIC DNA]</scope>
    <source>
        <strain evidence="2">cv. 10/8</strain>
        <tissue evidence="1">Leaf</tissue>
    </source>
</reference>
<sequence length="204" mass="23248">TPPLERVLVNSIDALEEEWEREIDLCLKQLDACRVDEQPKVEEELKVETKGEQGSLNIKEEIKPSPPELKVLPSHLKYVFLGEDGSNPAIISNLLTPLEEDKLLRVLRENKEALRWKISDSKGISPTLCMHKINMEDEYRPVVQPQRRLNPTMKEVVKKEVLKLLEAGMIYPISDSAWVSPVHVVPKKGGMTVVRNDKNELIPT</sequence>
<evidence type="ECO:0000313" key="1">
    <source>
        <dbReference type="EMBL" id="MCI21263.1"/>
    </source>
</evidence>
<dbReference type="Proteomes" id="UP000265520">
    <property type="component" value="Unassembled WGS sequence"/>
</dbReference>
<feature type="non-terminal residue" evidence="1">
    <location>
        <position position="1"/>
    </location>
</feature>
<dbReference type="EMBL" id="LXQA010124071">
    <property type="protein sequence ID" value="MCI21263.1"/>
    <property type="molecule type" value="Genomic_DNA"/>
</dbReference>
<evidence type="ECO:0008006" key="3">
    <source>
        <dbReference type="Google" id="ProtNLM"/>
    </source>
</evidence>
<evidence type="ECO:0000313" key="2">
    <source>
        <dbReference type="Proteomes" id="UP000265520"/>
    </source>
</evidence>
<accession>A0A392QA55</accession>
<dbReference type="InterPro" id="IPR053134">
    <property type="entry name" value="RNA-dir_DNA_polymerase"/>
</dbReference>
<dbReference type="AlphaFoldDB" id="A0A392QA55"/>
<proteinExistence type="predicted"/>